<name>A0A6L2JH74_TANCI</name>
<feature type="compositionally biased region" description="Basic and acidic residues" evidence="3">
    <location>
        <begin position="471"/>
        <end position="488"/>
    </location>
</feature>
<evidence type="ECO:0000256" key="2">
    <source>
        <dbReference type="ARBA" id="ARBA00023157"/>
    </source>
</evidence>
<dbReference type="Pfam" id="PF08246">
    <property type="entry name" value="Inhibitor_I29"/>
    <property type="match status" value="1"/>
</dbReference>
<keyword evidence="2" id="KW-1015">Disulfide bond</keyword>
<reference evidence="6" key="1">
    <citation type="journal article" date="2019" name="Sci. Rep.">
        <title>Draft genome of Tanacetum cinerariifolium, the natural source of mosquito coil.</title>
        <authorList>
            <person name="Yamashiro T."/>
            <person name="Shiraishi A."/>
            <person name="Satake H."/>
            <person name="Nakayama K."/>
        </authorList>
    </citation>
    <scope>NUCLEOTIDE SEQUENCE</scope>
</reference>
<dbReference type="SMART" id="SM00645">
    <property type="entry name" value="Pept_C1"/>
    <property type="match status" value="1"/>
</dbReference>
<dbReference type="PRINTS" id="PR00705">
    <property type="entry name" value="PAPAIN"/>
</dbReference>
<evidence type="ECO:0000259" key="5">
    <source>
        <dbReference type="SMART" id="SM00848"/>
    </source>
</evidence>
<dbReference type="AlphaFoldDB" id="A0A6L2JH74"/>
<feature type="region of interest" description="Disordered" evidence="3">
    <location>
        <begin position="361"/>
        <end position="424"/>
    </location>
</feature>
<dbReference type="InterPro" id="IPR025661">
    <property type="entry name" value="Pept_asp_AS"/>
</dbReference>
<dbReference type="Pfam" id="PF00112">
    <property type="entry name" value="Peptidase_C1"/>
    <property type="match status" value="1"/>
</dbReference>
<protein>
    <submittedName>
        <fullName evidence="6">Peptidase C1A</fullName>
    </submittedName>
</protein>
<proteinExistence type="inferred from homology"/>
<dbReference type="SMART" id="SM00848">
    <property type="entry name" value="Inhibitor_I29"/>
    <property type="match status" value="1"/>
</dbReference>
<feature type="compositionally biased region" description="Basic and acidic residues" evidence="3">
    <location>
        <begin position="516"/>
        <end position="528"/>
    </location>
</feature>
<dbReference type="PROSITE" id="PS00640">
    <property type="entry name" value="THIOL_PROTEASE_ASN"/>
    <property type="match status" value="1"/>
</dbReference>
<evidence type="ECO:0000256" key="3">
    <source>
        <dbReference type="SAM" id="MobiDB-lite"/>
    </source>
</evidence>
<accession>A0A6L2JH74</accession>
<evidence type="ECO:0000256" key="1">
    <source>
        <dbReference type="ARBA" id="ARBA00008455"/>
    </source>
</evidence>
<dbReference type="Gene3D" id="3.90.70.10">
    <property type="entry name" value="Cysteine proteinases"/>
    <property type="match status" value="1"/>
</dbReference>
<evidence type="ECO:0000259" key="4">
    <source>
        <dbReference type="SMART" id="SM00645"/>
    </source>
</evidence>
<gene>
    <name evidence="6" type="ORF">Tci_008068</name>
</gene>
<feature type="domain" description="Cathepsin propeptide inhibitor" evidence="5">
    <location>
        <begin position="32"/>
        <end position="84"/>
    </location>
</feature>
<dbReference type="InterPro" id="IPR038765">
    <property type="entry name" value="Papain-like_cys_pep_sf"/>
</dbReference>
<dbReference type="InterPro" id="IPR013128">
    <property type="entry name" value="Peptidase_C1A"/>
</dbReference>
<dbReference type="EMBL" id="BKCJ010000769">
    <property type="protein sequence ID" value="GEU36090.1"/>
    <property type="molecule type" value="Genomic_DNA"/>
</dbReference>
<feature type="domain" description="Peptidase C1A papain C-terminal" evidence="4">
    <location>
        <begin position="119"/>
        <end position="329"/>
    </location>
</feature>
<dbReference type="PANTHER" id="PTHR12411">
    <property type="entry name" value="CYSTEINE PROTEASE FAMILY C1-RELATED"/>
    <property type="match status" value="1"/>
</dbReference>
<dbReference type="GO" id="GO:0006508">
    <property type="term" value="P:proteolysis"/>
    <property type="evidence" value="ECO:0007669"/>
    <property type="project" value="InterPro"/>
</dbReference>
<dbReference type="InterPro" id="IPR039417">
    <property type="entry name" value="Peptidase_C1A_papain-like"/>
</dbReference>
<feature type="compositionally biased region" description="Basic and acidic residues" evidence="3">
    <location>
        <begin position="385"/>
        <end position="397"/>
    </location>
</feature>
<evidence type="ECO:0000313" key="6">
    <source>
        <dbReference type="EMBL" id="GEU36090.1"/>
    </source>
</evidence>
<dbReference type="InterPro" id="IPR000668">
    <property type="entry name" value="Peptidase_C1A_C"/>
</dbReference>
<dbReference type="SUPFAM" id="SSF54001">
    <property type="entry name" value="Cysteine proteinases"/>
    <property type="match status" value="1"/>
</dbReference>
<feature type="region of interest" description="Disordered" evidence="3">
    <location>
        <begin position="455"/>
        <end position="548"/>
    </location>
</feature>
<organism evidence="6">
    <name type="scientific">Tanacetum cinerariifolium</name>
    <name type="common">Dalmatian daisy</name>
    <name type="synonym">Chrysanthemum cinerariifolium</name>
    <dbReference type="NCBI Taxonomy" id="118510"/>
    <lineage>
        <taxon>Eukaryota</taxon>
        <taxon>Viridiplantae</taxon>
        <taxon>Streptophyta</taxon>
        <taxon>Embryophyta</taxon>
        <taxon>Tracheophyta</taxon>
        <taxon>Spermatophyta</taxon>
        <taxon>Magnoliopsida</taxon>
        <taxon>eudicotyledons</taxon>
        <taxon>Gunneridae</taxon>
        <taxon>Pentapetalae</taxon>
        <taxon>asterids</taxon>
        <taxon>campanulids</taxon>
        <taxon>Asterales</taxon>
        <taxon>Asteraceae</taxon>
        <taxon>Asteroideae</taxon>
        <taxon>Anthemideae</taxon>
        <taxon>Anthemidinae</taxon>
        <taxon>Tanacetum</taxon>
    </lineage>
</organism>
<feature type="compositionally biased region" description="Basic and acidic residues" evidence="3">
    <location>
        <begin position="538"/>
        <end position="548"/>
    </location>
</feature>
<dbReference type="GO" id="GO:0008234">
    <property type="term" value="F:cysteine-type peptidase activity"/>
    <property type="evidence" value="ECO:0007669"/>
    <property type="project" value="InterPro"/>
</dbReference>
<sequence length="582" mass="64131">MHGHIRIIIGLVESFDFHEKELESEESLMRMYDRWRGHHQVEQRSQERFNVFKYNAKHVHKVNKMNKPYKLELNHFANMTTHEFASTYGNSKISHIQALRGGPPVGDKRGSSFANLTSLPLKVDWRTKNAVTPVKKQLACASCWAFSAVACVEGINAIRTGKLLSLSEQQLLDCDTNGNNKPCEGGLMEPAFMFIKEHGGIASDESYPYVGKKETCDKAKYGHHSVTIDGQEYLEENSEGLLKGVANQPVAVAIDVSTTEFQLYKSGVYTGPCDKVKRAHAVTVVGYDETPEGMKYWIVKNSWGAEWGDKGYVLMQRDIPDKDGVCEPKMSRHVNLVSSFGYPPRGPSLVVRSHSWMTSPVAEEKESSCGREGVQPRKGGSPVAKGRESSREGEGVHLRKGGPAAERGSLAAEGRESSCGRKGVQPILDCTSTCPPVWEHGAYKNDSSIMCPDSSLDAEREVQPRKGRSPAAERMEFNRGMKGVEPRKGGSPVAEGRESSRGGEAIYPRKGGVQLRKGESSRGREGVQLRKGRSPAAKGKESSREREGVQHIPYCCTHIHVLGDGAKMLGFPCLNGKDLVED</sequence>
<comment type="similarity">
    <text evidence="1">Belongs to the peptidase C1 family.</text>
</comment>
<comment type="caution">
    <text evidence="6">The sequence shown here is derived from an EMBL/GenBank/DDBJ whole genome shotgun (WGS) entry which is preliminary data.</text>
</comment>
<dbReference type="InterPro" id="IPR013201">
    <property type="entry name" value="Prot_inhib_I29"/>
</dbReference>
<dbReference type="CDD" id="cd02248">
    <property type="entry name" value="Peptidase_C1A"/>
    <property type="match status" value="1"/>
</dbReference>
<dbReference type="FunFam" id="3.90.70.10:FF:000332">
    <property type="entry name" value="Cathepsin L1"/>
    <property type="match status" value="1"/>
</dbReference>